<dbReference type="GO" id="GO:0005524">
    <property type="term" value="F:ATP binding"/>
    <property type="evidence" value="ECO:0007669"/>
    <property type="project" value="InterPro"/>
</dbReference>
<dbReference type="GO" id="GO:0006260">
    <property type="term" value="P:DNA replication"/>
    <property type="evidence" value="ECO:0007669"/>
    <property type="project" value="TreeGrafter"/>
</dbReference>
<evidence type="ECO:0000313" key="2">
    <source>
        <dbReference type="EMBL" id="SKA28605.1"/>
    </source>
</evidence>
<dbReference type="RefSeq" id="WP_278308392.1">
    <property type="nucleotide sequence ID" value="NZ_FUXM01000063.1"/>
</dbReference>
<gene>
    <name evidence="2" type="ORF">SAMN02745885_02732</name>
</gene>
<organism evidence="2 3">
    <name type="scientific">Carboxydocella sporoproducens DSM 16521</name>
    <dbReference type="NCBI Taxonomy" id="1121270"/>
    <lineage>
        <taxon>Bacteria</taxon>
        <taxon>Bacillati</taxon>
        <taxon>Bacillota</taxon>
        <taxon>Clostridia</taxon>
        <taxon>Eubacteriales</taxon>
        <taxon>Clostridiales Family XVI. Incertae Sedis</taxon>
        <taxon>Carboxydocella</taxon>
    </lineage>
</organism>
<name>A0A1T4SKA4_9FIRM</name>
<dbReference type="Gene3D" id="3.40.50.300">
    <property type="entry name" value="P-loop containing nucleotide triphosphate hydrolases"/>
    <property type="match status" value="1"/>
</dbReference>
<dbReference type="InterPro" id="IPR002611">
    <property type="entry name" value="IstB_ATP-bd"/>
</dbReference>
<dbReference type="EMBL" id="FUXM01000063">
    <property type="protein sequence ID" value="SKA28605.1"/>
    <property type="molecule type" value="Genomic_DNA"/>
</dbReference>
<dbReference type="PANTHER" id="PTHR30050">
    <property type="entry name" value="CHROMOSOMAL REPLICATION INITIATOR PROTEIN DNAA"/>
    <property type="match status" value="1"/>
</dbReference>
<reference evidence="3" key="1">
    <citation type="submission" date="2017-02" db="EMBL/GenBank/DDBJ databases">
        <authorList>
            <person name="Varghese N."/>
            <person name="Submissions S."/>
        </authorList>
    </citation>
    <scope>NUCLEOTIDE SEQUENCE [LARGE SCALE GENOMIC DNA]</scope>
    <source>
        <strain evidence="3">DSM 16521</strain>
    </source>
</reference>
<evidence type="ECO:0000313" key="3">
    <source>
        <dbReference type="Proteomes" id="UP000189933"/>
    </source>
</evidence>
<dbReference type="Proteomes" id="UP000189933">
    <property type="component" value="Unassembled WGS sequence"/>
</dbReference>
<dbReference type="PANTHER" id="PTHR30050:SF4">
    <property type="entry name" value="ATP-BINDING PROTEIN RV3427C IN INSERTION SEQUENCE-RELATED"/>
    <property type="match status" value="1"/>
</dbReference>
<accession>A0A1T4SKA4</accession>
<dbReference type="InterPro" id="IPR020591">
    <property type="entry name" value="Chromosome_initiator_DnaA-like"/>
</dbReference>
<sequence>MIKTFENYSFDDIQIPNSIDIETIKTTAFINKKENLILYGPVGTGKTHLATAIGVEACSRAKKVKFYRTAALVNQLLETKRSGELKKFLKQLENLDLLICDEWGYIPLEKEGS</sequence>
<dbReference type="InterPro" id="IPR027417">
    <property type="entry name" value="P-loop_NTPase"/>
</dbReference>
<evidence type="ECO:0000259" key="1">
    <source>
        <dbReference type="Pfam" id="PF01695"/>
    </source>
</evidence>
<dbReference type="PRINTS" id="PR00051">
    <property type="entry name" value="DNAA"/>
</dbReference>
<dbReference type="CDD" id="cd00009">
    <property type="entry name" value="AAA"/>
    <property type="match status" value="1"/>
</dbReference>
<dbReference type="AlphaFoldDB" id="A0A1T4SKA4"/>
<dbReference type="SUPFAM" id="SSF52540">
    <property type="entry name" value="P-loop containing nucleoside triphosphate hydrolases"/>
    <property type="match status" value="1"/>
</dbReference>
<protein>
    <submittedName>
        <fullName evidence="2">IstB-like ATP binding protein</fullName>
    </submittedName>
</protein>
<dbReference type="Pfam" id="PF01695">
    <property type="entry name" value="IstB_IS21"/>
    <property type="match status" value="1"/>
</dbReference>
<feature type="domain" description="IstB-like ATP-binding" evidence="1">
    <location>
        <begin position="2"/>
        <end position="112"/>
    </location>
</feature>
<proteinExistence type="predicted"/>
<keyword evidence="3" id="KW-1185">Reference proteome</keyword>